<dbReference type="RefSeq" id="WP_167227338.1">
    <property type="nucleotide sequence ID" value="NZ_VUYU01000013.1"/>
</dbReference>
<dbReference type="Gene3D" id="3.30.559.10">
    <property type="entry name" value="Chloramphenicol acetyltransferase-like domain"/>
    <property type="match status" value="3"/>
</dbReference>
<evidence type="ECO:0000256" key="3">
    <source>
        <dbReference type="ARBA" id="ARBA00022553"/>
    </source>
</evidence>
<comment type="caution">
    <text evidence="5">The sequence shown here is derived from an EMBL/GenBank/DDBJ whole genome shotgun (WGS) entry which is preliminary data.</text>
</comment>
<sequence length="3125" mass="336896">MKLYELIEYIDEHGIAVSVINGKLNLEAPEGALTDMVMDALRANKAAVAAHFGRSLAALAGADAPVAAGDYPLSFAQQRLFFIQQFDPAIVHFNLATELTLADSIDPGQFVIAVNRVVNRHPIHQVRYLIVDGKLRQRFDPAARFQTDCVDLRERDPEQQEAALAARRELHGNTPFDLAREPAVRACLFMRGAAPSILMLAFHHIATDAWSIRLLTEEIVAEYRHILAGQEATAAAPALAYFNYAAWQQTYHAEGGFEVSRSFWQQELAQLDGALELPFDAVRPAQQSYSGALRTIELDGALGAQVGRHCVQHGFTEFSAYLGAYALLLYKLSGKTDLVIGTDTHGRDHPALRQMIGFFVNQLALRINVDPLLVSSQFLASVHRTVLRAFDYQDMPFDQIVDDLKIERDLAYSPVFQVKFLFDQAGATRAGQLVQAEQQQGATKSQYDLTLKVEADRIVAFYNADLFSASTVDYWLRCYVELIAAMASPVDTALADLLRNDLADALCKPEAPADTRPCANVLAQIEQAIAATPDACAVAEVDACIDYRTLGRRMRQLSAKLRALGVKRGDRIAVYLDRSIDMTVAMLAVMRVGAVFVPLDTSYPLEHIQFTLADSAAAIVISERDRADDFWDYYGFVLDIAACDDIGDVAEDSTALPQPDDIAYLLYTSGSTGNPKGVLIRHASLDNLCAWYVDFAEIAPASRVMLMIPIGFDASIKNILAPLMCGATLVLAGCGPFDAEALLRQIDSERVTLINCAPSAFHALLKVDRQADFRRLACLRMVALGGEALDLKALNSWLASPHCNAILANVYGPTECADISLAFKASAAQWLQRKSVTIGLPIPNTRAYIVDQYLKPCLRGVTGELLIAGAGVGAGYHQLPVQTADSFVELDWVEGTAYRTGDYCRVDHDGNVIYQGRRDGQVKIRGKRVELQEIALRLSELLADTRVSVQLYARDQVEMLVAFAEGEHDGEALAQARTTLGERLPRHMIPHQIVAVAHMPLTDNGKICAQSLFSLFEAQRAARADNAVVALDPTETLLAGIWQSILGIEVSDRACDFFTAGGDSILSIQLIAQLREHGYAVTVVDVFKYPTLAELAQHLARSAQLAAPAQTGTVAPFALIGEEDRALVPAGVEDAYPLTSLQAGMMFHVLLEQTSNVYHDVFSTQLRFDFDVDVLRAALADVLALNPVLRTGIDLTAYSEPLQLVYAHAEPLWEVIDISDLPDAEQAAFVDAKFQEIKQSRLDLAGPSLIRFHILVKAADRVQFIVDAHHVIVDGWSMATMQRQLFEQYWHKKSGSALSDVFDSGPTRFADYVARHLGERDDVASKAYWDAYLAAGHASPLPDSYAGQSGCFQRVGLDFAPGLNAALLDFSTHSAIPVKTLFLMAHGQMLRSFLDGALVSSGVTDHGRLEVHGAQNVLGLFLNVLPVTFDFAKGTWRALAGDLQGVDSTHKAHRGYPFAAIAAQHPALRIDALFTFNNFHVLDGLLESQKMEVGATFGFEETNFPLGTLVSGNPAAGFRLALTTRLALRPADLALLSQQFILALKLMMANFDEGVPGSGEFLLPLCVNGGLPGAHCVSELVFDGMLDAELLAHTASLIIFKCRAQHPDAGWLAAAAPLSYREVGSEGAHDRLDGSGAGEAALIDITASKTGRNVTLIIRYAAALAALPHLGAIASASFEQYLALAAPARTARVARDRQAGWYAGFDAGADRRFWSGHLADAPARLELPVDFARQSQRQRAASAVPFVLPAELAAALLLQGEQHGVALSEVLLGAWATLLSRLACQEDLVLGVEIDGSCQAGEAAAGGFTDMTALRLQVDAQLSVAGLLARIRATLDAVAPHLAFPFDQLDANLQLQHQVQFVFGKELAASAQTELALSMGTRGGALGGTLHYADELFSAETAQRFIDCFIHLLGAFAGDAAQRCSRLSILSEAQRDFVLAGLNSQQTVSPASELVHQLFEARVLAAPAAPAIVFGEQSLSYDALNRRANRLAHCLIAHGVKADDRVALCMARGPDLIVAMLAILKAGAGYVPLDPAYPEQRLAWMLDDSAPSALVTDAEGAARWAGRLPACPVIALAGPDSAALAGQPDGNPDPSSLGLVPSHLAYVIYTSGTSGQPKGVMVTHRNIAQHIAASIAHYGIGAGDCVLQFTSISFDPSAEQILCALGAGARLLLRGEHVWTPEELGTLLRTHAVSVANIAPAYFASLGETLAQADSLRLLIVGGDKLGQAALESLPPGCTLLNAYGPTETTVTATTFALEAGGAVPAVIPIGKPYGNTRVYVLDAYLQPVPLGVSGEIHIGGAGVARGYLNRPELTAERFVADPFSSAPDARMYKTGDLGRWRADGQLEYLGRNDFQVKVRGFRIELGEIEARLVACAGVREAVVLALAPVQGQGDARLVAYLTARPESDASALEPGALRQALLAHLPEYMVPGAFVTLAALPLTPNGKLDRKALPAPDGAALALARYAAPQGATEQALAAIWQELLGVERVGREDHFFDLGGHSLLAVQLASRVRQRMGAELPLRTLFARPLLRELAGSLAQLACAPLAPMAAASRAAPLPLSFAQQRLWFLDQLDHAAGAAYHMPAGLRLSGQLDTDALVRALDRIVARHESLRTCFVEVDGMPWQRIGAAGQGMALARHDLSHLRGHEQEQALAAQAQDESAAPFDLARGPLIRARLLRLGEREHVLLVTQHHIVSDGWSVGVLVREFAALYTAFRQALEDPLAPLAIQYADYALWQRDYLQGEALERQRGFWSAHLAGAPALLELPTDHPRPARQSHTGASVAFALPAALTAQLQALGQRHGATLFMVLLGAWSVLMSRLSGQDDVVIGTPVANRQRAEVEPLIGFFVNTLAVRVRLDADLSVAQLLEQVKGTLLDAYAHQDIPFEQVVETLNPTRSLSHSPLFQVMLTLNNTPPGAALALPGLRLAQLEQPGTVTPFDLSLALVEVEGGLACGLTFATDLFEEASISRLIDCWRCLLDAMAGDEHARTGRLPLLTSPMRKQLLSDFNASSASFPAEKLIHQLFEEQVVLQAATRAVTYEGSHLSYGELNDRANQLAHYLIGLGVGPDVRVAICLERSLDLVVGLLAILKAGGAYVPLDPTYPRERLADMLADCAPRLVLTL</sequence>
<dbReference type="NCBIfam" id="NF003417">
    <property type="entry name" value="PRK04813.1"/>
    <property type="match status" value="3"/>
</dbReference>
<dbReference type="InterPro" id="IPR041464">
    <property type="entry name" value="TubC_N"/>
</dbReference>
<dbReference type="InterPro" id="IPR000873">
    <property type="entry name" value="AMP-dep_synth/lig_dom"/>
</dbReference>
<dbReference type="PROSITE" id="PS00012">
    <property type="entry name" value="PHOSPHOPANTETHEINE"/>
    <property type="match status" value="2"/>
</dbReference>
<feature type="non-terminal residue" evidence="5">
    <location>
        <position position="3125"/>
    </location>
</feature>
<evidence type="ECO:0000256" key="1">
    <source>
        <dbReference type="ARBA" id="ARBA00001957"/>
    </source>
</evidence>
<evidence type="ECO:0000259" key="4">
    <source>
        <dbReference type="PROSITE" id="PS50075"/>
    </source>
</evidence>
<keyword evidence="3" id="KW-0597">Phosphoprotein</keyword>
<protein>
    <submittedName>
        <fullName evidence="5">Amino acid adenylation domain-containing protein</fullName>
    </submittedName>
</protein>
<dbReference type="Gene3D" id="3.30.559.30">
    <property type="entry name" value="Nonribosomal peptide synthetase, condensation domain"/>
    <property type="match status" value="4"/>
</dbReference>
<gene>
    <name evidence="5" type="ORF">F0185_19820</name>
</gene>
<dbReference type="InterPro" id="IPR042099">
    <property type="entry name" value="ANL_N_sf"/>
</dbReference>
<dbReference type="CDD" id="cd19531">
    <property type="entry name" value="LCL_NRPS-like"/>
    <property type="match status" value="2"/>
</dbReference>
<dbReference type="Pfam" id="PF13193">
    <property type="entry name" value="AMP-binding_C"/>
    <property type="match status" value="1"/>
</dbReference>
<dbReference type="Pfam" id="PF00501">
    <property type="entry name" value="AMP-binding"/>
    <property type="match status" value="3"/>
</dbReference>
<dbReference type="NCBIfam" id="TIGR01733">
    <property type="entry name" value="AA-adenyl-dom"/>
    <property type="match status" value="2"/>
</dbReference>
<dbReference type="Gene3D" id="1.10.1200.10">
    <property type="entry name" value="ACP-like"/>
    <property type="match status" value="2"/>
</dbReference>
<dbReference type="Gene3D" id="3.30.300.30">
    <property type="match status" value="2"/>
</dbReference>
<dbReference type="EMBL" id="VUYU01000013">
    <property type="protein sequence ID" value="NHZ35817.1"/>
    <property type="molecule type" value="Genomic_DNA"/>
</dbReference>
<dbReference type="InterPro" id="IPR036736">
    <property type="entry name" value="ACP-like_sf"/>
</dbReference>
<dbReference type="InterPro" id="IPR001242">
    <property type="entry name" value="Condensation_dom"/>
</dbReference>
<dbReference type="SUPFAM" id="SSF52777">
    <property type="entry name" value="CoA-dependent acyltransferases"/>
    <property type="match status" value="7"/>
</dbReference>
<dbReference type="Gene3D" id="1.10.10.1830">
    <property type="entry name" value="Non-ribosomal peptide synthase, adenylation domain"/>
    <property type="match status" value="1"/>
</dbReference>
<name>A0ABX0LN83_9BURK</name>
<dbReference type="InterPro" id="IPR023213">
    <property type="entry name" value="CAT-like_dom_sf"/>
</dbReference>
<dbReference type="PANTHER" id="PTHR45527:SF1">
    <property type="entry name" value="FATTY ACID SYNTHASE"/>
    <property type="match status" value="1"/>
</dbReference>
<dbReference type="InterPro" id="IPR009081">
    <property type="entry name" value="PP-bd_ACP"/>
</dbReference>
<dbReference type="SUPFAM" id="SSF56801">
    <property type="entry name" value="Acetyl-CoA synthetase-like"/>
    <property type="match status" value="3"/>
</dbReference>
<evidence type="ECO:0000313" key="5">
    <source>
        <dbReference type="EMBL" id="NHZ35817.1"/>
    </source>
</evidence>
<reference evidence="5 6" key="1">
    <citation type="submission" date="2019-09" db="EMBL/GenBank/DDBJ databases">
        <title>Taxonomy of Antarctic Massilia spp.: description of Massilia rubra sp. nov., Massilia aquatica sp. nov., Massilia mucilaginosa sp. nov., Massilia frigida sp. nov. isolated from streams, lakes and regoliths.</title>
        <authorList>
            <person name="Holochova P."/>
            <person name="Sedlacek I."/>
            <person name="Kralova S."/>
            <person name="Maslanova I."/>
            <person name="Busse H.-J."/>
            <person name="Stankova E."/>
            <person name="Vrbovska V."/>
            <person name="Kovarovic V."/>
            <person name="Bartak M."/>
            <person name="Svec P."/>
            <person name="Pantucek R."/>
        </authorList>
    </citation>
    <scope>NUCLEOTIDE SEQUENCE [LARGE SCALE GENOMIC DNA]</scope>
    <source>
        <strain evidence="5 6">CCM 8692</strain>
    </source>
</reference>
<dbReference type="InterPro" id="IPR044894">
    <property type="entry name" value="TubC_N_sf"/>
</dbReference>
<dbReference type="CDD" id="cd05930">
    <property type="entry name" value="A_NRPS"/>
    <property type="match status" value="2"/>
</dbReference>
<accession>A0ABX0LN83</accession>
<dbReference type="InterPro" id="IPR010071">
    <property type="entry name" value="AA_adenyl_dom"/>
</dbReference>
<dbReference type="PROSITE" id="PS00455">
    <property type="entry name" value="AMP_BINDING"/>
    <property type="match status" value="2"/>
</dbReference>
<dbReference type="PANTHER" id="PTHR45527">
    <property type="entry name" value="NONRIBOSOMAL PEPTIDE SYNTHETASE"/>
    <property type="match status" value="1"/>
</dbReference>
<dbReference type="SMART" id="SM00823">
    <property type="entry name" value="PKS_PP"/>
    <property type="match status" value="2"/>
</dbReference>
<organism evidence="5 6">
    <name type="scientific">Massilia rubra</name>
    <dbReference type="NCBI Taxonomy" id="2607910"/>
    <lineage>
        <taxon>Bacteria</taxon>
        <taxon>Pseudomonadati</taxon>
        <taxon>Pseudomonadota</taxon>
        <taxon>Betaproteobacteria</taxon>
        <taxon>Burkholderiales</taxon>
        <taxon>Oxalobacteraceae</taxon>
        <taxon>Telluria group</taxon>
        <taxon>Massilia</taxon>
    </lineage>
</organism>
<dbReference type="Pfam" id="PF00550">
    <property type="entry name" value="PP-binding"/>
    <property type="match status" value="2"/>
</dbReference>
<keyword evidence="6" id="KW-1185">Reference proteome</keyword>
<dbReference type="InterPro" id="IPR045851">
    <property type="entry name" value="AMP-bd_C_sf"/>
</dbReference>
<evidence type="ECO:0000313" key="6">
    <source>
        <dbReference type="Proteomes" id="UP000785613"/>
    </source>
</evidence>
<keyword evidence="2" id="KW-0596">Phosphopantetheine</keyword>
<feature type="domain" description="Carrier" evidence="4">
    <location>
        <begin position="1029"/>
        <end position="1103"/>
    </location>
</feature>
<dbReference type="Proteomes" id="UP000785613">
    <property type="component" value="Unassembled WGS sequence"/>
</dbReference>
<feature type="domain" description="Carrier" evidence="4">
    <location>
        <begin position="2469"/>
        <end position="2544"/>
    </location>
</feature>
<dbReference type="PROSITE" id="PS50075">
    <property type="entry name" value="CARRIER"/>
    <property type="match status" value="2"/>
</dbReference>
<comment type="cofactor">
    <cofactor evidence="1">
        <name>pantetheine 4'-phosphate</name>
        <dbReference type="ChEBI" id="CHEBI:47942"/>
    </cofactor>
</comment>
<dbReference type="InterPro" id="IPR006162">
    <property type="entry name" value="Ppantetheine_attach_site"/>
</dbReference>
<dbReference type="Pfam" id="PF00668">
    <property type="entry name" value="Condensation"/>
    <property type="match status" value="4"/>
</dbReference>
<dbReference type="Pfam" id="PF18563">
    <property type="entry name" value="TubC_N"/>
    <property type="match status" value="1"/>
</dbReference>
<dbReference type="Gene3D" id="3.40.50.12780">
    <property type="entry name" value="N-terminal domain of ligase-like"/>
    <property type="match status" value="2"/>
</dbReference>
<dbReference type="InterPro" id="IPR025110">
    <property type="entry name" value="AMP-bd_C"/>
</dbReference>
<evidence type="ECO:0000256" key="2">
    <source>
        <dbReference type="ARBA" id="ARBA00022450"/>
    </source>
</evidence>
<dbReference type="InterPro" id="IPR020806">
    <property type="entry name" value="PKS_PP-bd"/>
</dbReference>
<dbReference type="Gene3D" id="3.40.50.980">
    <property type="match status" value="2"/>
</dbReference>
<dbReference type="SUPFAM" id="SSF47336">
    <property type="entry name" value="ACP-like"/>
    <property type="match status" value="2"/>
</dbReference>
<dbReference type="Gene3D" id="2.30.38.10">
    <property type="entry name" value="Luciferase, Domain 3"/>
    <property type="match status" value="1"/>
</dbReference>
<proteinExistence type="predicted"/>
<dbReference type="InterPro" id="IPR020845">
    <property type="entry name" value="AMP-binding_CS"/>
</dbReference>